<dbReference type="PANTHER" id="PTHR43498:SF1">
    <property type="entry name" value="COB--COM HETERODISULFIDE REDUCTASE IRON-SULFUR SUBUNIT A"/>
    <property type="match status" value="1"/>
</dbReference>
<keyword evidence="4" id="KW-0408">Iron</keyword>
<dbReference type="Gene3D" id="3.50.50.60">
    <property type="entry name" value="FAD/NAD(P)-binding domain"/>
    <property type="match status" value="1"/>
</dbReference>
<keyword evidence="3" id="KW-0560">Oxidoreductase</keyword>
<dbReference type="PROSITE" id="PS51257">
    <property type="entry name" value="PROKAR_LIPOPROTEIN"/>
    <property type="match status" value="1"/>
</dbReference>
<dbReference type="Pfam" id="PF12831">
    <property type="entry name" value="FAD_oxidored"/>
    <property type="match status" value="1"/>
</dbReference>
<dbReference type="Proteomes" id="UP000199820">
    <property type="component" value="Unassembled WGS sequence"/>
</dbReference>
<keyword evidence="2" id="KW-0479">Metal-binding</keyword>
<dbReference type="STRING" id="1526.SAMN02910262_00836"/>
<keyword evidence="1" id="KW-0004">4Fe-4S</keyword>
<dbReference type="InterPro" id="IPR039650">
    <property type="entry name" value="HdrA-like"/>
</dbReference>
<dbReference type="GO" id="GO:0051539">
    <property type="term" value="F:4 iron, 4 sulfur cluster binding"/>
    <property type="evidence" value="ECO:0007669"/>
    <property type="project" value="UniProtKB-KW"/>
</dbReference>
<evidence type="ECO:0000256" key="1">
    <source>
        <dbReference type="ARBA" id="ARBA00022485"/>
    </source>
</evidence>
<keyword evidence="7" id="KW-1185">Reference proteome</keyword>
<protein>
    <submittedName>
        <fullName evidence="6">FAD dependent oxidoreductase</fullName>
    </submittedName>
</protein>
<accession>A0A1I0BW99</accession>
<evidence type="ECO:0000313" key="6">
    <source>
        <dbReference type="EMBL" id="SET11239.1"/>
    </source>
</evidence>
<dbReference type="EMBL" id="FOIL01000005">
    <property type="protein sequence ID" value="SET11239.1"/>
    <property type="molecule type" value="Genomic_DNA"/>
</dbReference>
<dbReference type="OrthoDB" id="9759982at2"/>
<dbReference type="RefSeq" id="WP_074648632.1">
    <property type="nucleotide sequence ID" value="NZ_FOIL01000005.1"/>
</dbReference>
<dbReference type="eggNOG" id="COG0644">
    <property type="taxonomic scope" value="Bacteria"/>
</dbReference>
<reference evidence="6 7" key="1">
    <citation type="submission" date="2016-10" db="EMBL/GenBank/DDBJ databases">
        <authorList>
            <person name="de Groot N.N."/>
        </authorList>
    </citation>
    <scope>NUCLEOTIDE SEQUENCE [LARGE SCALE GENOMIC DNA]</scope>
    <source>
        <strain evidence="6 7">KH1P1</strain>
    </source>
</reference>
<evidence type="ECO:0000256" key="2">
    <source>
        <dbReference type="ARBA" id="ARBA00022723"/>
    </source>
</evidence>
<evidence type="ECO:0000313" key="7">
    <source>
        <dbReference type="Proteomes" id="UP000199820"/>
    </source>
</evidence>
<dbReference type="SUPFAM" id="SSF51905">
    <property type="entry name" value="FAD/NAD(P)-binding domain"/>
    <property type="match status" value="1"/>
</dbReference>
<name>A0A1I0BW99_9FIRM</name>
<proteinExistence type="predicted"/>
<evidence type="ECO:0000256" key="5">
    <source>
        <dbReference type="ARBA" id="ARBA00023014"/>
    </source>
</evidence>
<dbReference type="GO" id="GO:0016491">
    <property type="term" value="F:oxidoreductase activity"/>
    <property type="evidence" value="ECO:0007669"/>
    <property type="project" value="UniProtKB-KW"/>
</dbReference>
<gene>
    <name evidence="6" type="ORF">SAMN04487771_100558</name>
</gene>
<keyword evidence="5" id="KW-0411">Iron-sulfur</keyword>
<dbReference type="PANTHER" id="PTHR43498">
    <property type="entry name" value="FERREDOXIN:COB-COM HETERODISULFIDE REDUCTASE SUBUNIT A"/>
    <property type="match status" value="1"/>
</dbReference>
<organism evidence="6 7">
    <name type="scientific">[Clostridium] aminophilum</name>
    <dbReference type="NCBI Taxonomy" id="1526"/>
    <lineage>
        <taxon>Bacteria</taxon>
        <taxon>Bacillati</taxon>
        <taxon>Bacillota</taxon>
        <taxon>Clostridia</taxon>
        <taxon>Lachnospirales</taxon>
        <taxon>Lachnospiraceae</taxon>
    </lineage>
</organism>
<evidence type="ECO:0000256" key="4">
    <source>
        <dbReference type="ARBA" id="ARBA00023004"/>
    </source>
</evidence>
<sequence length="444" mass="49177">MKMFRYGSRDIPVIGTFDTVIVGGGTAGASCGISAAREGNRVLIVEKSISLGGAAVNALVTPVMESFVPHERNFGEIEEELKKIGVRTRDGIMEYVYSTPETRCEALEHLFYGYGGEVLYDTVLVDVIKEGKKIVMAVLSNTDGLCAVSADQFVDATGDALLSRLAGVPTVSGDGDGNNQMASLRFEMGGIDVEKYREYCLSLKDSFSPLTSGFFFESAMVRNKGFKLEPIFRKGIENGYLKEEDLVYYQCFSLPGEPGCMSFNCPHLSFMKKNTDALARSQAIAEGHKMIRRLVIFLQNMMPGFENSFLIRVASEIGIRESYRIVGKYVLNEDDYIRRARFEDPVAKGDWYIDVHSATKGLVHMEKYMRGEYYEIPYRSLINDTVDNMLTIGRCISTTFLVQASIRVQACVTDQGDCAGKACARARKAGKELAEFDGKGLCEN</sequence>
<dbReference type="InterPro" id="IPR036188">
    <property type="entry name" value="FAD/NAD-bd_sf"/>
</dbReference>
<dbReference type="AlphaFoldDB" id="A0A1I0BW99"/>
<dbReference type="GO" id="GO:0046872">
    <property type="term" value="F:metal ion binding"/>
    <property type="evidence" value="ECO:0007669"/>
    <property type="project" value="UniProtKB-KW"/>
</dbReference>
<evidence type="ECO:0000256" key="3">
    <source>
        <dbReference type="ARBA" id="ARBA00023002"/>
    </source>
</evidence>